<evidence type="ECO:0000313" key="2">
    <source>
        <dbReference type="EMBL" id="RVW96102.1"/>
    </source>
</evidence>
<accession>A0A438IH83</accession>
<dbReference type="AlphaFoldDB" id="A0A438IH83"/>
<dbReference type="EMBL" id="QGNW01000109">
    <property type="protein sequence ID" value="RVW96102.1"/>
    <property type="molecule type" value="Genomic_DNA"/>
</dbReference>
<comment type="caution">
    <text evidence="2">The sequence shown here is derived from an EMBL/GenBank/DDBJ whole genome shotgun (WGS) entry which is preliminary data.</text>
</comment>
<feature type="domain" description="Retroviral polymerase SH3-like" evidence="1">
    <location>
        <begin position="256"/>
        <end position="291"/>
    </location>
</feature>
<dbReference type="PANTHER" id="PTHR42648:SF22">
    <property type="entry name" value="REVERSE TRANSCRIPTASE TY1_COPIA-TYPE DOMAIN-CONTAINING PROTEIN"/>
    <property type="match status" value="1"/>
</dbReference>
<reference evidence="2 3" key="1">
    <citation type="journal article" date="2018" name="PLoS Genet.">
        <title>Population sequencing reveals clonal diversity and ancestral inbreeding in the grapevine cultivar Chardonnay.</title>
        <authorList>
            <person name="Roach M.J."/>
            <person name="Johnson D.L."/>
            <person name="Bohlmann J."/>
            <person name="van Vuuren H.J."/>
            <person name="Jones S.J."/>
            <person name="Pretorius I.S."/>
            <person name="Schmidt S.A."/>
            <person name="Borneman A.R."/>
        </authorList>
    </citation>
    <scope>NUCLEOTIDE SEQUENCE [LARGE SCALE GENOMIC DNA]</scope>
    <source>
        <strain evidence="3">cv. Chardonnay</strain>
        <tissue evidence="2">Leaf</tissue>
    </source>
</reference>
<dbReference type="Proteomes" id="UP000288805">
    <property type="component" value="Unassembled WGS sequence"/>
</dbReference>
<dbReference type="PANTHER" id="PTHR42648">
    <property type="entry name" value="TRANSPOSASE, PUTATIVE-RELATED"/>
    <property type="match status" value="1"/>
</dbReference>
<protein>
    <recommendedName>
        <fullName evidence="1">Retroviral polymerase SH3-like domain-containing protein</fullName>
    </recommendedName>
</protein>
<organism evidence="2 3">
    <name type="scientific">Vitis vinifera</name>
    <name type="common">Grape</name>
    <dbReference type="NCBI Taxonomy" id="29760"/>
    <lineage>
        <taxon>Eukaryota</taxon>
        <taxon>Viridiplantae</taxon>
        <taxon>Streptophyta</taxon>
        <taxon>Embryophyta</taxon>
        <taxon>Tracheophyta</taxon>
        <taxon>Spermatophyta</taxon>
        <taxon>Magnoliopsida</taxon>
        <taxon>eudicotyledons</taxon>
        <taxon>Gunneridae</taxon>
        <taxon>Pentapetalae</taxon>
        <taxon>rosids</taxon>
        <taxon>Vitales</taxon>
        <taxon>Vitaceae</taxon>
        <taxon>Viteae</taxon>
        <taxon>Vitis</taxon>
    </lineage>
</organism>
<evidence type="ECO:0000313" key="3">
    <source>
        <dbReference type="Proteomes" id="UP000288805"/>
    </source>
</evidence>
<dbReference type="Pfam" id="PF25597">
    <property type="entry name" value="SH3_retrovirus"/>
    <property type="match status" value="1"/>
</dbReference>
<dbReference type="InterPro" id="IPR039537">
    <property type="entry name" value="Retrotran_Ty1/copia-like"/>
</dbReference>
<gene>
    <name evidence="2" type="ORF">CK203_037776</name>
</gene>
<evidence type="ECO:0000259" key="1">
    <source>
        <dbReference type="Pfam" id="PF25597"/>
    </source>
</evidence>
<proteinExistence type="predicted"/>
<sequence>MRDPTFEEWAKDDSMIMSWLWDSINPAISDTCMFLTTAKEIWDSIHRTYSKARDAAQVYEIKCSEDTAILKNFIEKDQVYDFLVGLNPEFDQEKGGLNSEGIERLRGLLGSLEKPSGACSLALSRATDHMTHTSQYFNSHTPCPSSRKIIVANGSLATVAGLGDIYVTPLILKNVLHDRGSGRKIGLAKERNGLYYLETSGDVPKSYWEEAVLTGTYMINRLPSQILDFKIPLETLAKFYPHVGTPSGLIPRVFGCTSLVHVHSQNRGKLDPKAIKYVFLGYSSTQKGISVIILPLENFTYLSMPPLLKANHTSLMKDKDCGDLDSFRPLDLASIPSPSTQKQNVPTFIESISVPEFVPAPEYVSTLVVTPTSVRIYDSMLFPQVHSRKTAIPDLTQVQNDVPSPANEDMVSSNPSLHIQSVETPTRDLDLPIALRKGTREYTKRPL</sequence>
<dbReference type="InterPro" id="IPR057670">
    <property type="entry name" value="SH3_retrovirus"/>
</dbReference>
<name>A0A438IH83_VITVI</name>